<dbReference type="InterPro" id="IPR036875">
    <property type="entry name" value="Znf_CCHC_sf"/>
</dbReference>
<feature type="region of interest" description="Disordered" evidence="4">
    <location>
        <begin position="2895"/>
        <end position="2927"/>
    </location>
</feature>
<feature type="domain" description="Integrase catalytic" evidence="6">
    <location>
        <begin position="2190"/>
        <end position="2364"/>
    </location>
</feature>
<feature type="compositionally biased region" description="Basic and acidic residues" evidence="4">
    <location>
        <begin position="1841"/>
        <end position="1857"/>
    </location>
</feature>
<evidence type="ECO:0000259" key="6">
    <source>
        <dbReference type="PROSITE" id="PS50994"/>
    </source>
</evidence>
<feature type="region of interest" description="Disordered" evidence="4">
    <location>
        <begin position="2085"/>
        <end position="2145"/>
    </location>
</feature>
<dbReference type="PROSITE" id="PS50158">
    <property type="entry name" value="ZF_CCHC"/>
    <property type="match status" value="1"/>
</dbReference>
<proteinExistence type="predicted"/>
<gene>
    <name evidence="7" type="ORF">PCOR1329_LOCUS72683</name>
</gene>
<keyword evidence="3" id="KW-0863">Zinc-finger</keyword>
<feature type="region of interest" description="Disordered" evidence="4">
    <location>
        <begin position="1819"/>
        <end position="1868"/>
    </location>
</feature>
<feature type="region of interest" description="Disordered" evidence="4">
    <location>
        <begin position="1586"/>
        <end position="1634"/>
    </location>
</feature>
<keyword evidence="3" id="KW-0862">Zinc</keyword>
<dbReference type="Pfam" id="PF24981">
    <property type="entry name" value="Beta-prop_ATRN-LZTR1"/>
    <property type="match status" value="1"/>
</dbReference>
<dbReference type="InterPro" id="IPR001584">
    <property type="entry name" value="Integrase_cat-core"/>
</dbReference>
<feature type="region of interest" description="Disordered" evidence="4">
    <location>
        <begin position="2505"/>
        <end position="2536"/>
    </location>
</feature>
<dbReference type="SMART" id="SM00343">
    <property type="entry name" value="ZnF_C2HC"/>
    <property type="match status" value="1"/>
</dbReference>
<dbReference type="InterPro" id="IPR015915">
    <property type="entry name" value="Kelch-typ_b-propeller"/>
</dbReference>
<dbReference type="PANTHER" id="PTHR46093:SF18">
    <property type="entry name" value="FIBRONECTIN TYPE-III DOMAIN-CONTAINING PROTEIN"/>
    <property type="match status" value="1"/>
</dbReference>
<dbReference type="InterPro" id="IPR001878">
    <property type="entry name" value="Znf_CCHC"/>
</dbReference>
<keyword evidence="3" id="KW-0479">Metal-binding</keyword>
<feature type="non-terminal residue" evidence="7">
    <location>
        <position position="3198"/>
    </location>
</feature>
<dbReference type="SUPFAM" id="SSF117281">
    <property type="entry name" value="Kelch motif"/>
    <property type="match status" value="2"/>
</dbReference>
<evidence type="ECO:0000256" key="3">
    <source>
        <dbReference type="PROSITE-ProRule" id="PRU00047"/>
    </source>
</evidence>
<dbReference type="Proteomes" id="UP001189429">
    <property type="component" value="Unassembled WGS sequence"/>
</dbReference>
<dbReference type="InterPro" id="IPR056737">
    <property type="entry name" value="Beta-prop_ATRN-MKLN-like"/>
</dbReference>
<evidence type="ECO:0000256" key="2">
    <source>
        <dbReference type="ARBA" id="ARBA00022737"/>
    </source>
</evidence>
<feature type="compositionally biased region" description="Low complexity" evidence="4">
    <location>
        <begin position="2085"/>
        <end position="2113"/>
    </location>
</feature>
<keyword evidence="1" id="KW-0880">Kelch repeat</keyword>
<dbReference type="Pfam" id="PF07727">
    <property type="entry name" value="RVT_2"/>
    <property type="match status" value="1"/>
</dbReference>
<dbReference type="Gene3D" id="4.10.60.10">
    <property type="entry name" value="Zinc finger, CCHC-type"/>
    <property type="match status" value="1"/>
</dbReference>
<evidence type="ECO:0000256" key="1">
    <source>
        <dbReference type="ARBA" id="ARBA00022441"/>
    </source>
</evidence>
<sequence>TMRGQRPAPRAQPTRQQGELTRMWFKQATTTTATSTATTWTTSSTSTASTTSVTAYGCFHTPDCFDPHFEAVESTGTSPGSLEGAASALHNASAAMFIYGGYRASDTFIHDDLYIYKILESQWASCPQNGAVPVAAQFPTMVLWEADYKLLLFGGVTESFAWPTDVYSYTVSSDSITNGEISGEWSIMTAGGTIPDGRLGHVAVFNEATSTMFVFGGQGSDFAYRNDLWCYDAVSQALRGRRQAGAGGALVGGRLDPRAASVASGSSGADAPRTERELLAPVISGAVAAALEATVARGPQAGPAREDVPVAKLYTLARDVHERGPRIDDVGSGHGKPEERMVVLEREPHPAPAQPRKAPLRTPDWGRQIDTCILLVNAREEIRLKETRPILGYTEGAEFDLEGADMSRSYVLRFTGTLQHIAEARRNKAESGLREAPGQWRRFVLALPGGRRVSLSVGGDKNRHSIALEVAGKRLKGAISEKLDVNVYLEKESGHLSHRWERVAKIFRRSRARDEAQKGHIKSEKLNINVHLEKESGHLSHRWERVTKISAEQAEPRSGLAGLRVEKETLDEIADSVFNPRRWSLYRRFIGMLELFATAFKGEPEEHFLRDLSDHVLITVTMQEWMREHFEIAHESVVLKNQLIFSRLIEVRGIQDALETQRAGEASVGRWPLGASVIANELKAHWGPVFARSTPTPSMARAEKYLERFTCAYDFSDIQMPEVRDMRKYLDAALLSAPGPDGLYYRTWAWGRCPELLHDCMSWAMEGNPLGEEFSASIGVLLPEGTGDGARQDSGPLTRAAETRPLALKSSCNKAVVAMLNVPLRRVLQRSAPSTQGGFVPGRAMIQNVTDLDSHARLVNSRAQSDDERKEEGPLWAVDFCAASPSARQAWTHLALSRWRAPRGLKKAALVLYMDSHLWNSYWATWTYPFEAISGVLQGWARSCADDLGGVACRYRFFRHLARIMRIAAEIAALRLKYEKCVVVPLATVDNNMKTPMAKFMERTKPIMTQGPHAHLARQQCLSRAQPVTSYNMQFMMMPWKMVRGALGQGGRKALRWRRSVQAEAPGSARKRQLPQGYFQKMGLIGLFTQRSRKHYQMEDLQVHWVSVRAHMRHAAMAWALAAIRTWVGGCVTGTRGADMRPPCAARVEPWSVKGGHLAFAVALYHACRVCSHLWHGAEEVMLQMVIGNIEAVRLAVRLPLKSQQKKMFNMVELRIGGSYWENLTWTGAVPAGQSPVAIWYDGSYDTSGVMEWDQHEAMILYVNDEHVQMWFKPPTTTSMTSTFSSTVSSSTGTSTETSTTVTAYGCFHEPNCFEPHFESLMGVVGGTPPAGGGEQKGAWNNATASMFVFGGRNESDPNDFLNDLYVLRYAGSPAPVWARCTPSGDVPEPREHPSLVMWEAENKLILYGGMSLSDATPYDTVHVYEVTDDTINGGSISGFWSLVDDGTTTPTARMQHSAVFNEATSSMIVFAGIAGIPSIGFTLLNDLWSYHAASESWTSLSPSGTAPAGRIRHAVAWWADAQKMFVSGGPALGLATQTAGVGHEAGGRRRALRGVASGRCRKERGDMEEMQRAMQQLSLRLQQQEREMKQLQEDRQRMQEELERSREAPQRHGGQQPHSVVDTRVLSKPESYAGDPSRFADWSFKMRAYLGAVDERYQHLIEKTEMATEPLKNATMEPDEARLSTQLYYILVLTTSGPALTKCHNAGVNEGFEAWRQFVLEWEPRIRTRFVGLLMQLMSYRFRDDIPSALAAFERLVHDYESQSQKTVDDDTKIGVALLGMENERVKEHLIRNSSRITTWQHVRDEILEITRTQQYIDSQPAPMQLGATPWNAGKPKGGKSKEGKGKEGKGKDSKGKGSKAKKGAEEASNANRDKVCFYCKKTGHVKAECRKRQKDLAAAEGSRSASARLRSDAGGPAPRADTTPVGALPATPQYLMIDTCAGASVFPKGFDPNAEPDASVRPVKLATATNDPVHGASGKRSRFELEGGRQVSVRYNEADVKFPIVSVGEAASQGNWFLFGPGCQAMLPGTMASELRQAARQSEAVQLEMHRGVYWLPCAAPGADKHETPLCATRAAAVVETAPTMSSSSAAGPSDAGGPAPMAEEPAATPALRRIPGSFPTAVSSGAGSPAPAQLEESEASRVAISKRLPPTVSRQEFDEHQLTHLPFRSWCDHCVRGKASDDAHRARNEAEKGAPRWSMDYFFLARAGDPQQAKPVLCCLDSLSGAVFAAMVHKGGDRYALAVNQEALRFTGRTSIIILSDQENAVKKLVNLVREERVHDTVVLNAPKGSSVSAGGIERANYEVEKQVRTMRSRIEQVYGIKVDLDHKLLPFLVRHAAWLITHYQVKVDGKTPYERLRGRPCKGQIAEFGEVVHCRDPQKAADMPKLDDRWRLGVWLGKSLASDEHYVGSAAGVQRCRSIWRRPEPSRWDKKLLEAMAGEPWDPKAGVSLEKAPMPRGVYITLDRQIKYGGTKGCPACFGDAKIHSAECRARFQDLVDRDAAARAQPAGSTAAAESAPSAPQPAGSTAAGMEVSAARGDGRLALGAGRPAVAEPQDEPMGEVAEDLPGARKRQKILAGLPTLHDQGPQAEEMLETLPLLAALPDDAEWQEQLLDWGRDYYGTKSGKLLNKQKVYEGRRRELDNMQRLEVKEPILLSEARAQGLEVVYSKWLDDEKATPEDPDAVRSRLVATQVNTYGREDVTQATPPIMTTRLLVSMAATKTNARGEHDWLIGRHDIRVAFFHAAGSGRVVIVPPRGLAPPGVAWRALKAWYGTREASKCWGNEVTDTMQREGAKQVMVVPMMFFSDSFDYVTNCHGDDFLSAGTAAALDEVDRILDEHFDTKRLPRIGPPAHGGEAAEGQHLGRIIRWTPSGFEYEANPKHAEDLCRLAGLQPASKGAPTPATKSTAKGRRDQDDELSDEEVKTSFRQGAGTALYMSIDRPTIQFATSQVMAGMSKSKVVNQLQLHRLARYVKQYPREVWLFAYQSAPDGLYVYTDTDWAADELTRCSKSCTVERYGDHMLDCSVAKQSTIALSSGEAEFYGIVRAVAIGKMTSQVLQVGIACEADAAAERGAGGSGFAGNAIVKLLVRVARHPATEGQPQFRETLATVAGSTARCGEVKALACAAGARRRDGRRLVAKKCCIRDLDEKQRALCLQELSLLRKVRHPCIAEVIDFRWSAEDRLEYWLVLKYYPR</sequence>
<organism evidence="7 8">
    <name type="scientific">Prorocentrum cordatum</name>
    <dbReference type="NCBI Taxonomy" id="2364126"/>
    <lineage>
        <taxon>Eukaryota</taxon>
        <taxon>Sar</taxon>
        <taxon>Alveolata</taxon>
        <taxon>Dinophyceae</taxon>
        <taxon>Prorocentrales</taxon>
        <taxon>Prorocentraceae</taxon>
        <taxon>Prorocentrum</taxon>
    </lineage>
</organism>
<evidence type="ECO:0000256" key="4">
    <source>
        <dbReference type="SAM" id="MobiDB-lite"/>
    </source>
</evidence>
<feature type="compositionally biased region" description="Low complexity" evidence="4">
    <location>
        <begin position="2508"/>
        <end position="2536"/>
    </location>
</feature>
<dbReference type="Gene3D" id="2.120.10.80">
    <property type="entry name" value="Kelch-type beta propeller"/>
    <property type="match status" value="3"/>
</dbReference>
<feature type="region of interest" description="Disordered" evidence="4">
    <location>
        <begin position="1"/>
        <end position="22"/>
    </location>
</feature>
<dbReference type="InterPro" id="IPR013103">
    <property type="entry name" value="RVT_2"/>
</dbReference>
<dbReference type="Pfam" id="PF24681">
    <property type="entry name" value="Kelch_KLHDC2_KLHL20_DRC7"/>
    <property type="match status" value="1"/>
</dbReference>
<keyword evidence="8" id="KW-1185">Reference proteome</keyword>
<feature type="region of interest" description="Disordered" evidence="4">
    <location>
        <begin position="1898"/>
        <end position="1928"/>
    </location>
</feature>
<dbReference type="PROSITE" id="PS50994">
    <property type="entry name" value="INTEGRASE"/>
    <property type="match status" value="1"/>
</dbReference>
<dbReference type="EMBL" id="CAUYUJ010019730">
    <property type="protein sequence ID" value="CAK0893308.1"/>
    <property type="molecule type" value="Genomic_DNA"/>
</dbReference>
<evidence type="ECO:0008006" key="9">
    <source>
        <dbReference type="Google" id="ProtNLM"/>
    </source>
</evidence>
<feature type="compositionally biased region" description="Low complexity" evidence="4">
    <location>
        <begin position="2126"/>
        <end position="2135"/>
    </location>
</feature>
<keyword evidence="2" id="KW-0677">Repeat</keyword>
<dbReference type="PANTHER" id="PTHR46093">
    <property type="entry name" value="ACYL-COA-BINDING DOMAIN-CONTAINING PROTEIN 5"/>
    <property type="match status" value="1"/>
</dbReference>
<evidence type="ECO:0000259" key="5">
    <source>
        <dbReference type="PROSITE" id="PS50158"/>
    </source>
</evidence>
<feature type="compositionally biased region" description="Basic and acidic residues" evidence="4">
    <location>
        <begin position="1586"/>
        <end position="1611"/>
    </location>
</feature>
<dbReference type="SUPFAM" id="SSF57756">
    <property type="entry name" value="Retrovirus zinc finger-like domains"/>
    <property type="match status" value="1"/>
</dbReference>
<accession>A0ABN9X281</accession>
<evidence type="ECO:0000313" key="8">
    <source>
        <dbReference type="Proteomes" id="UP001189429"/>
    </source>
</evidence>
<feature type="compositionally biased region" description="Low complexity" evidence="4">
    <location>
        <begin position="1900"/>
        <end position="1917"/>
    </location>
</feature>
<name>A0ABN9X281_9DINO</name>
<feature type="non-terminal residue" evidence="7">
    <location>
        <position position="1"/>
    </location>
</feature>
<feature type="domain" description="CCHC-type" evidence="5">
    <location>
        <begin position="1878"/>
        <end position="1893"/>
    </location>
</feature>
<evidence type="ECO:0000313" key="7">
    <source>
        <dbReference type="EMBL" id="CAK0893308.1"/>
    </source>
</evidence>
<protein>
    <recommendedName>
        <fullName evidence="9">CCHC-type domain-containing protein</fullName>
    </recommendedName>
</protein>
<reference evidence="7" key="1">
    <citation type="submission" date="2023-10" db="EMBL/GenBank/DDBJ databases">
        <authorList>
            <person name="Chen Y."/>
            <person name="Shah S."/>
            <person name="Dougan E. K."/>
            <person name="Thang M."/>
            <person name="Chan C."/>
        </authorList>
    </citation>
    <scope>NUCLEOTIDE SEQUENCE [LARGE SCALE GENOMIC DNA]</scope>
</reference>
<comment type="caution">
    <text evidence="7">The sequence shown here is derived from an EMBL/GenBank/DDBJ whole genome shotgun (WGS) entry which is preliminary data.</text>
</comment>